<sequence length="290" mass="28879">MAGSAGRALLTFGAAALGAAAAYAAARTLPERSRQPWARTNHAGRTVTLLEGPAHAAGLATGAVLAGPPTMVAAVAAASLGALDDLVGNTTSKGLKGHLRAAAQGQVTTGLLKIVGLGVTGAVTVALADRRARSTRWAGSAPDSAADTAAYSTGVTSTLVGGAAVAGMANLLNLFDLRPGRALKVGMLVATPMVLRPTPGRIGAAAAVGASLGVLRPDLTGEAMLGDTGANALGAVLGLALVERRPTRTRFALLTVVAALTLASEKVSFTKVIESTPVLREIDGWGRASR</sequence>
<dbReference type="EMBL" id="CAIZ01000120">
    <property type="protein sequence ID" value="CCH70066.1"/>
    <property type="molecule type" value="Genomic_DNA"/>
</dbReference>
<dbReference type="eggNOG" id="COG0472">
    <property type="taxonomic scope" value="Bacteria"/>
</dbReference>
<proteinExistence type="predicted"/>
<feature type="chain" id="PRO_5004106394" description="Glycosyl transferase family 4" evidence="1">
    <location>
        <begin position="25"/>
        <end position="290"/>
    </location>
</feature>
<evidence type="ECO:0008006" key="4">
    <source>
        <dbReference type="Google" id="ProtNLM"/>
    </source>
</evidence>
<evidence type="ECO:0000313" key="2">
    <source>
        <dbReference type="EMBL" id="CCH70066.1"/>
    </source>
</evidence>
<protein>
    <recommendedName>
        <fullName evidence="4">Glycosyl transferase family 4</fullName>
    </recommendedName>
</protein>
<evidence type="ECO:0000256" key="1">
    <source>
        <dbReference type="SAM" id="SignalP"/>
    </source>
</evidence>
<dbReference type="RefSeq" id="WP_010849922.1">
    <property type="nucleotide sequence ID" value="NZ_HF570956.1"/>
</dbReference>
<evidence type="ECO:0000313" key="3">
    <source>
        <dbReference type="Proteomes" id="UP000013167"/>
    </source>
</evidence>
<dbReference type="Proteomes" id="UP000013167">
    <property type="component" value="Unassembled WGS sequence"/>
</dbReference>
<dbReference type="AlphaFoldDB" id="N0E2Q2"/>
<dbReference type="OrthoDB" id="2679245at2"/>
<keyword evidence="3" id="KW-1185">Reference proteome</keyword>
<keyword evidence="1" id="KW-0732">Signal</keyword>
<dbReference type="HOGENOM" id="CLU_078449_0_0_11"/>
<dbReference type="STRING" id="1193181.BN10_500002"/>
<feature type="signal peptide" evidence="1">
    <location>
        <begin position="1"/>
        <end position="24"/>
    </location>
</feature>
<name>N0E2Q2_9MICO</name>
<organism evidence="2 3">
    <name type="scientific">Phycicoccus elongatus Lp2</name>
    <dbReference type="NCBI Taxonomy" id="1193181"/>
    <lineage>
        <taxon>Bacteria</taxon>
        <taxon>Bacillati</taxon>
        <taxon>Actinomycetota</taxon>
        <taxon>Actinomycetes</taxon>
        <taxon>Micrococcales</taxon>
        <taxon>Intrasporangiaceae</taxon>
        <taxon>Phycicoccus</taxon>
    </lineage>
</organism>
<reference evidence="2 3" key="1">
    <citation type="journal article" date="2013" name="ISME J.">
        <title>A metabolic model for members of the genus Tetrasphaera involved in enhanced biological phosphorus removal.</title>
        <authorList>
            <person name="Kristiansen R."/>
            <person name="Nguyen H.T.T."/>
            <person name="Saunders A.M."/>
            <person name="Nielsen J.L."/>
            <person name="Wimmer R."/>
            <person name="Le V.Q."/>
            <person name="McIlroy S.J."/>
            <person name="Petrovski S."/>
            <person name="Seviour R.J."/>
            <person name="Calteau A."/>
            <person name="Nielsen K.L."/>
            <person name="Nielsen P.H."/>
        </authorList>
    </citation>
    <scope>NUCLEOTIDE SEQUENCE [LARGE SCALE GENOMIC DNA]</scope>
    <source>
        <strain evidence="2 3">Lp2</strain>
    </source>
</reference>
<gene>
    <name evidence="2" type="ORF">BN10_500002</name>
</gene>
<accession>N0E2Q2</accession>
<comment type="caution">
    <text evidence="2">The sequence shown here is derived from an EMBL/GenBank/DDBJ whole genome shotgun (WGS) entry which is preliminary data.</text>
</comment>